<protein>
    <submittedName>
        <fullName evidence="5">Uncharacterized protein</fullName>
    </submittedName>
</protein>
<dbReference type="RefSeq" id="WP_101073549.1">
    <property type="nucleotide sequence ID" value="NZ_PISP01000003.1"/>
</dbReference>
<dbReference type="Gene3D" id="1.25.40.10">
    <property type="entry name" value="Tetratricopeptide repeat domain"/>
    <property type="match status" value="1"/>
</dbReference>
<dbReference type="InterPro" id="IPR013105">
    <property type="entry name" value="TPR_2"/>
</dbReference>
<dbReference type="InterPro" id="IPR011990">
    <property type="entry name" value="TPR-like_helical_dom_sf"/>
</dbReference>
<accession>A0A2N0VFW1</accession>
<reference evidence="5 6" key="1">
    <citation type="submission" date="2017-11" db="EMBL/GenBank/DDBJ databases">
        <title>Rhodohalobacter 15182 sp. nov., isolated from a salt lake.</title>
        <authorList>
            <person name="Han S."/>
        </authorList>
    </citation>
    <scope>NUCLEOTIDE SEQUENCE [LARGE SCALE GENOMIC DNA]</scope>
    <source>
        <strain evidence="5 6">15182</strain>
    </source>
</reference>
<proteinExistence type="predicted"/>
<dbReference type="PROSITE" id="PS50005">
    <property type="entry name" value="TPR"/>
    <property type="match status" value="2"/>
</dbReference>
<name>A0A2N0VFW1_9BACT</name>
<evidence type="ECO:0000256" key="1">
    <source>
        <dbReference type="ARBA" id="ARBA00022737"/>
    </source>
</evidence>
<evidence type="ECO:0000256" key="4">
    <source>
        <dbReference type="SAM" id="Phobius"/>
    </source>
</evidence>
<feature type="repeat" description="TPR" evidence="3">
    <location>
        <begin position="197"/>
        <end position="230"/>
    </location>
</feature>
<dbReference type="Pfam" id="PF13181">
    <property type="entry name" value="TPR_8"/>
    <property type="match status" value="1"/>
</dbReference>
<gene>
    <name evidence="5" type="ORF">CWD77_10600</name>
</gene>
<dbReference type="OrthoDB" id="1523820at2"/>
<comment type="caution">
    <text evidence="5">The sequence shown here is derived from an EMBL/GenBank/DDBJ whole genome shotgun (WGS) entry which is preliminary data.</text>
</comment>
<keyword evidence="4" id="KW-1133">Transmembrane helix</keyword>
<dbReference type="EMBL" id="PISP01000003">
    <property type="protein sequence ID" value="PKD43075.1"/>
    <property type="molecule type" value="Genomic_DNA"/>
</dbReference>
<keyword evidence="4" id="KW-0472">Membrane</keyword>
<feature type="repeat" description="TPR" evidence="3">
    <location>
        <begin position="159"/>
        <end position="192"/>
    </location>
</feature>
<evidence type="ECO:0000313" key="6">
    <source>
        <dbReference type="Proteomes" id="UP000233398"/>
    </source>
</evidence>
<keyword evidence="1" id="KW-0677">Repeat</keyword>
<keyword evidence="6" id="KW-1185">Reference proteome</keyword>
<dbReference type="Pfam" id="PF07719">
    <property type="entry name" value="TPR_2"/>
    <property type="match status" value="1"/>
</dbReference>
<evidence type="ECO:0000256" key="3">
    <source>
        <dbReference type="PROSITE-ProRule" id="PRU00339"/>
    </source>
</evidence>
<evidence type="ECO:0000256" key="2">
    <source>
        <dbReference type="ARBA" id="ARBA00022803"/>
    </source>
</evidence>
<organism evidence="5 6">
    <name type="scientific">Rhodohalobacter barkolensis</name>
    <dbReference type="NCBI Taxonomy" id="2053187"/>
    <lineage>
        <taxon>Bacteria</taxon>
        <taxon>Pseudomonadati</taxon>
        <taxon>Balneolota</taxon>
        <taxon>Balneolia</taxon>
        <taxon>Balneolales</taxon>
        <taxon>Balneolaceae</taxon>
        <taxon>Rhodohalobacter</taxon>
    </lineage>
</organism>
<keyword evidence="4" id="KW-0812">Transmembrane</keyword>
<dbReference type="SUPFAM" id="SSF48452">
    <property type="entry name" value="TPR-like"/>
    <property type="match status" value="1"/>
</dbReference>
<dbReference type="InterPro" id="IPR019734">
    <property type="entry name" value="TPR_rpt"/>
</dbReference>
<sequence>MIESNTNKELEEKIDQYVSGNLNENEIDELWSEIIFDDYYYDYLKTVASLKSLANGERKQNIRFLTQRPVFQWIAAAAIVIIASGLILFNVYNEQEFAVQPIGSIELDYYRSAEGVTESTDVTEIIMSVIAEANRGNISSAISIVDQRLSDISTPEGKAELLATAGSIYYNEGMYTEAADYFERSLDYEIENIIIQEQSYWYLGNTYFQLNRIEEARTTLEKAYQLNGAYSRVAERYIQALASE</sequence>
<dbReference type="Proteomes" id="UP000233398">
    <property type="component" value="Unassembled WGS sequence"/>
</dbReference>
<keyword evidence="2 3" id="KW-0802">TPR repeat</keyword>
<feature type="transmembrane region" description="Helical" evidence="4">
    <location>
        <begin position="70"/>
        <end position="92"/>
    </location>
</feature>
<dbReference type="AlphaFoldDB" id="A0A2N0VFW1"/>
<dbReference type="SMART" id="SM00028">
    <property type="entry name" value="TPR"/>
    <property type="match status" value="2"/>
</dbReference>
<evidence type="ECO:0000313" key="5">
    <source>
        <dbReference type="EMBL" id="PKD43075.1"/>
    </source>
</evidence>